<dbReference type="Pfam" id="PF03960">
    <property type="entry name" value="ArsC"/>
    <property type="match status" value="1"/>
</dbReference>
<dbReference type="InterPro" id="IPR006660">
    <property type="entry name" value="Arsenate_reductase-like"/>
</dbReference>
<protein>
    <submittedName>
        <fullName evidence="4">Arsenate reductase</fullName>
    </submittedName>
</protein>
<dbReference type="STRING" id="1073423.SAMN04488700_0221"/>
<sequence>MLNFYEHKLCSTCRKGRKWLKNNAIEFQTIDMIAQPPSKEQLIAWMTASDLPVSRFFNGKGNRYRELNLKDHLSDMTIEAAAEILSTDGMLIKRPLITDGSKITLGFNEEDFEKEWLK</sequence>
<dbReference type="PROSITE" id="PS51353">
    <property type="entry name" value="ARSC"/>
    <property type="match status" value="1"/>
</dbReference>
<keyword evidence="5" id="KW-1185">Reference proteome</keyword>
<evidence type="ECO:0000313" key="5">
    <source>
        <dbReference type="Proteomes" id="UP000193435"/>
    </source>
</evidence>
<dbReference type="OrthoDB" id="9794155at2"/>
<dbReference type="PANTHER" id="PTHR30041:SF8">
    <property type="entry name" value="PROTEIN YFFB"/>
    <property type="match status" value="1"/>
</dbReference>
<comment type="similarity">
    <text evidence="3">Belongs to the ArsC family.</text>
</comment>
<dbReference type="AlphaFoldDB" id="A0A1X7MPQ2"/>
<evidence type="ECO:0000256" key="2">
    <source>
        <dbReference type="ARBA" id="ARBA00023284"/>
    </source>
</evidence>
<accession>A0A1X7MPQ2</accession>
<keyword evidence="1" id="KW-1015">Disulfide bond</keyword>
<dbReference type="Proteomes" id="UP000193435">
    <property type="component" value="Unassembled WGS sequence"/>
</dbReference>
<proteinExistence type="inferred from homology"/>
<keyword evidence="2" id="KW-0676">Redox-active center</keyword>
<evidence type="ECO:0000256" key="3">
    <source>
        <dbReference type="PROSITE-ProRule" id="PRU01282"/>
    </source>
</evidence>
<evidence type="ECO:0000256" key="1">
    <source>
        <dbReference type="ARBA" id="ARBA00023157"/>
    </source>
</evidence>
<dbReference type="SUPFAM" id="SSF52833">
    <property type="entry name" value="Thioredoxin-like"/>
    <property type="match status" value="1"/>
</dbReference>
<organism evidence="4 5">
    <name type="scientific">Carnobacterium iners</name>
    <dbReference type="NCBI Taxonomy" id="1073423"/>
    <lineage>
        <taxon>Bacteria</taxon>
        <taxon>Bacillati</taxon>
        <taxon>Bacillota</taxon>
        <taxon>Bacilli</taxon>
        <taxon>Lactobacillales</taxon>
        <taxon>Carnobacteriaceae</taxon>
        <taxon>Carnobacterium</taxon>
    </lineage>
</organism>
<dbReference type="InterPro" id="IPR006504">
    <property type="entry name" value="Tscrpt_reg_Spx/MgsR"/>
</dbReference>
<name>A0A1X7MPQ2_9LACT</name>
<dbReference type="EMBL" id="FXBJ01000002">
    <property type="protein sequence ID" value="SMH26675.1"/>
    <property type="molecule type" value="Genomic_DNA"/>
</dbReference>
<evidence type="ECO:0000313" key="4">
    <source>
        <dbReference type="EMBL" id="SMH26675.1"/>
    </source>
</evidence>
<reference evidence="4 5" key="1">
    <citation type="submission" date="2017-04" db="EMBL/GenBank/DDBJ databases">
        <authorList>
            <person name="Afonso C.L."/>
            <person name="Miller P.J."/>
            <person name="Scott M.A."/>
            <person name="Spackman E."/>
            <person name="Goraichik I."/>
            <person name="Dimitrov K.M."/>
            <person name="Suarez D.L."/>
            <person name="Swayne D.E."/>
        </authorList>
    </citation>
    <scope>NUCLEOTIDE SEQUENCE [LARGE SCALE GENOMIC DNA]</scope>
    <source>
        <strain evidence="4 5">LMG26642</strain>
    </source>
</reference>
<dbReference type="RefSeq" id="WP_085558587.1">
    <property type="nucleotide sequence ID" value="NZ_FOAH01000017.1"/>
</dbReference>
<dbReference type="NCBIfam" id="TIGR01617">
    <property type="entry name" value="arsC_related"/>
    <property type="match status" value="1"/>
</dbReference>
<dbReference type="PANTHER" id="PTHR30041">
    <property type="entry name" value="ARSENATE REDUCTASE"/>
    <property type="match status" value="1"/>
</dbReference>
<dbReference type="CDD" id="cd03036">
    <property type="entry name" value="ArsC_like"/>
    <property type="match status" value="1"/>
</dbReference>
<gene>
    <name evidence="4" type="ORF">SAMN04488700_0221</name>
</gene>
<dbReference type="InterPro" id="IPR036249">
    <property type="entry name" value="Thioredoxin-like_sf"/>
</dbReference>
<dbReference type="Gene3D" id="3.40.30.10">
    <property type="entry name" value="Glutaredoxin"/>
    <property type="match status" value="1"/>
</dbReference>